<dbReference type="PROSITE" id="PS00653">
    <property type="entry name" value="GLYCOSYL_HYDROL_F1_2"/>
    <property type="match status" value="1"/>
</dbReference>
<dbReference type="SUPFAM" id="SSF51445">
    <property type="entry name" value="(Trans)glycosidases"/>
    <property type="match status" value="1"/>
</dbReference>
<dbReference type="OrthoDB" id="65569at2759"/>
<reference evidence="3" key="1">
    <citation type="journal article" date="2023" name="Science">
        <title>Genome structures resolve the early diversification of teleost fishes.</title>
        <authorList>
            <person name="Parey E."/>
            <person name="Louis A."/>
            <person name="Montfort J."/>
            <person name="Bouchez O."/>
            <person name="Roques C."/>
            <person name="Iampietro C."/>
            <person name="Lluch J."/>
            <person name="Castinel A."/>
            <person name="Donnadieu C."/>
            <person name="Desvignes T."/>
            <person name="Floi Bucao C."/>
            <person name="Jouanno E."/>
            <person name="Wen M."/>
            <person name="Mejri S."/>
            <person name="Dirks R."/>
            <person name="Jansen H."/>
            <person name="Henkel C."/>
            <person name="Chen W.J."/>
            <person name="Zahm M."/>
            <person name="Cabau C."/>
            <person name="Klopp C."/>
            <person name="Thompson A.W."/>
            <person name="Robinson-Rechavi M."/>
            <person name="Braasch I."/>
            <person name="Lecointre G."/>
            <person name="Bobe J."/>
            <person name="Postlethwait J.H."/>
            <person name="Berthelot C."/>
            <person name="Roest Crollius H."/>
            <person name="Guiguen Y."/>
        </authorList>
    </citation>
    <scope>NUCLEOTIDE SEQUENCE</scope>
    <source>
        <strain evidence="3">WJC10195</strain>
    </source>
</reference>
<dbReference type="InterPro" id="IPR001360">
    <property type="entry name" value="Glyco_hydro_1"/>
</dbReference>
<accession>A0A9Q1FZ86</accession>
<evidence type="ECO:0000313" key="4">
    <source>
        <dbReference type="Proteomes" id="UP001152622"/>
    </source>
</evidence>
<dbReference type="GO" id="GO:0004553">
    <property type="term" value="F:hydrolase activity, hydrolyzing O-glycosyl compounds"/>
    <property type="evidence" value="ECO:0007669"/>
    <property type="project" value="InterPro"/>
</dbReference>
<evidence type="ECO:0000313" key="3">
    <source>
        <dbReference type="EMBL" id="KAJ8370003.1"/>
    </source>
</evidence>
<dbReference type="AlphaFoldDB" id="A0A9Q1FZ86"/>
<dbReference type="EMBL" id="JAINUF010000003">
    <property type="protein sequence ID" value="KAJ8370003.1"/>
    <property type="molecule type" value="Genomic_DNA"/>
</dbReference>
<organism evidence="3 4">
    <name type="scientific">Synaphobranchus kaupii</name>
    <name type="common">Kaup's arrowtooth eel</name>
    <dbReference type="NCBI Taxonomy" id="118154"/>
    <lineage>
        <taxon>Eukaryota</taxon>
        <taxon>Metazoa</taxon>
        <taxon>Chordata</taxon>
        <taxon>Craniata</taxon>
        <taxon>Vertebrata</taxon>
        <taxon>Euteleostomi</taxon>
        <taxon>Actinopterygii</taxon>
        <taxon>Neopterygii</taxon>
        <taxon>Teleostei</taxon>
        <taxon>Anguilliformes</taxon>
        <taxon>Synaphobranchidae</taxon>
        <taxon>Synaphobranchus</taxon>
    </lineage>
</organism>
<dbReference type="Gene3D" id="3.20.20.80">
    <property type="entry name" value="Glycosidases"/>
    <property type="match status" value="2"/>
</dbReference>
<keyword evidence="4" id="KW-1185">Reference proteome</keyword>
<dbReference type="InterPro" id="IPR017853">
    <property type="entry name" value="GH"/>
</dbReference>
<dbReference type="PANTHER" id="PTHR10353:SF336">
    <property type="entry name" value="LACTASE-LIKE PROTEIN"/>
    <property type="match status" value="1"/>
</dbReference>
<gene>
    <name evidence="3" type="ORF">SKAU_G00100310</name>
</gene>
<proteinExistence type="inferred from homology"/>
<dbReference type="Pfam" id="PF00232">
    <property type="entry name" value="Glyco_hydro_1"/>
    <property type="match status" value="2"/>
</dbReference>
<comment type="caution">
    <text evidence="3">The sequence shown here is derived from an EMBL/GenBank/DDBJ whole genome shotgun (WGS) entry which is preliminary data.</text>
</comment>
<sequence length="457" mass="51799">MLVLCLSAAEDFDWAKNGRNPFHYGSFPTGFSWGASSSAYQTEGAWDTDAKGVRNWESFFHKKGKIFHNDDGDSSYEEYCKVKVNDSNISLYYYCFSLSWARIIPTGRMADHVKEKGMKCHDASSNLLLENRITPVVTLYHWDLPQSPAGDQTREHVPGLRLSGIGACKGAHHTQKAQAMVWPSYDASWCSAQKGVVGGEPVDARILRNIEAAQRCTLIPMGWFALAVFHGYYPQVMKYYIERKSVQQGLVGSWLPAFSFQEKSYIKGISNFTTLYAAENFPPGCQGGYFSDRDRVDPRWPESVSEWLSSVPWRFRHLLNFVKTQIGSLRIYLTENMVKTTCTELCDEWMMQYFRDYINKMLKDGQLETEDDRDLLLLQSASSCRGQKGMRRNSKDLADAQQNTAPPAMPRPRPRYPGLSETCFGEKARLLNQDLGLEEEGTAARLLVLSLKGVVPE</sequence>
<evidence type="ECO:0000256" key="1">
    <source>
        <dbReference type="RuleBase" id="RU003690"/>
    </source>
</evidence>
<dbReference type="GO" id="GO:0005975">
    <property type="term" value="P:carbohydrate metabolic process"/>
    <property type="evidence" value="ECO:0007669"/>
    <property type="project" value="InterPro"/>
</dbReference>
<name>A0A9Q1FZ86_SYNKA</name>
<evidence type="ECO:0000256" key="2">
    <source>
        <dbReference type="SAM" id="MobiDB-lite"/>
    </source>
</evidence>
<comment type="similarity">
    <text evidence="1">Belongs to the glycosyl hydrolase 1 family.</text>
</comment>
<feature type="region of interest" description="Disordered" evidence="2">
    <location>
        <begin position="386"/>
        <end position="415"/>
    </location>
</feature>
<dbReference type="Proteomes" id="UP001152622">
    <property type="component" value="Chromosome 3"/>
</dbReference>
<dbReference type="InterPro" id="IPR033132">
    <property type="entry name" value="GH_1_N_CS"/>
</dbReference>
<dbReference type="PANTHER" id="PTHR10353">
    <property type="entry name" value="GLYCOSYL HYDROLASE"/>
    <property type="match status" value="1"/>
</dbReference>
<evidence type="ECO:0008006" key="5">
    <source>
        <dbReference type="Google" id="ProtNLM"/>
    </source>
</evidence>
<protein>
    <recommendedName>
        <fullName evidence="5">Lactase-like protein</fullName>
    </recommendedName>
</protein>